<evidence type="ECO:0000256" key="5">
    <source>
        <dbReference type="HAMAP-Rule" id="MF_00198"/>
    </source>
</evidence>
<dbReference type="RefSeq" id="WP_103198485.1">
    <property type="nucleotide sequence ID" value="NZ_JAERHL010000004.1"/>
</dbReference>
<keyword evidence="3 5" id="KW-0745">Spermidine biosynthesis</keyword>
<feature type="binding site" evidence="5">
    <location>
        <position position="120"/>
    </location>
    <ligand>
        <name>S-methyl-5'-thioadenosine</name>
        <dbReference type="ChEBI" id="CHEBI:17509"/>
    </ligand>
</feature>
<dbReference type="Proteomes" id="UP000863257">
    <property type="component" value="Unassembled WGS sequence"/>
</dbReference>
<comment type="similarity">
    <text evidence="1 5">Belongs to the spermidine/spermine synthase family.</text>
</comment>
<dbReference type="AlphaFoldDB" id="A0A8H9K855"/>
<keyword evidence="2 5" id="KW-0808">Transferase</keyword>
<evidence type="ECO:0000259" key="7">
    <source>
        <dbReference type="PROSITE" id="PS51006"/>
    </source>
</evidence>
<dbReference type="EMBL" id="DACRBY010000007">
    <property type="protein sequence ID" value="HAS8539588.1"/>
    <property type="molecule type" value="Genomic_DNA"/>
</dbReference>
<dbReference type="InterPro" id="IPR001045">
    <property type="entry name" value="Spermi_synthase"/>
</dbReference>
<feature type="domain" description="PABS" evidence="7">
    <location>
        <begin position="6"/>
        <end position="252"/>
    </location>
</feature>
<dbReference type="PANTHER" id="PTHR43317:SF1">
    <property type="entry name" value="THERMOSPERMINE SYNTHASE ACAULIS5"/>
    <property type="match status" value="1"/>
</dbReference>
<organism evidence="8">
    <name type="scientific">Vibrio vulnificus</name>
    <dbReference type="NCBI Taxonomy" id="672"/>
    <lineage>
        <taxon>Bacteria</taxon>
        <taxon>Pseudomonadati</taxon>
        <taxon>Pseudomonadota</taxon>
        <taxon>Gammaproteobacteria</taxon>
        <taxon>Vibrionales</taxon>
        <taxon>Vibrionaceae</taxon>
        <taxon>Vibrio</taxon>
    </lineage>
</organism>
<dbReference type="Pfam" id="PF01564">
    <property type="entry name" value="Spermine_synth"/>
    <property type="match status" value="1"/>
</dbReference>
<keyword evidence="4 5" id="KW-0620">Polyamine biosynthesis</keyword>
<dbReference type="SUPFAM" id="SSF53335">
    <property type="entry name" value="S-adenosyl-L-methionine-dependent methyltransferases"/>
    <property type="match status" value="1"/>
</dbReference>
<dbReference type="NCBIfam" id="NF037959">
    <property type="entry name" value="MFS_SpdSyn"/>
    <property type="match status" value="1"/>
</dbReference>
<dbReference type="GO" id="GO:0008295">
    <property type="term" value="P:spermidine biosynthetic process"/>
    <property type="evidence" value="ECO:0007669"/>
    <property type="project" value="UniProtKB-UniRule"/>
</dbReference>
<feature type="binding site" evidence="5">
    <location>
        <begin position="147"/>
        <end position="148"/>
    </location>
    <ligand>
        <name>S-methyl-5'-thioadenosine</name>
        <dbReference type="ChEBI" id="CHEBI:17509"/>
    </ligand>
</feature>
<feature type="active site" description="Proton acceptor" evidence="5 6">
    <location>
        <position position="168"/>
    </location>
</feature>
<name>A0A8H9K855_VIBVL</name>
<sequence length="299" mass="34259">MSINPIVWLFALLCTLLSPFSIGQSTIIHEQKSLYQDIVVFEHQDFRCLSFTAKKGERVQTCEYQDPQDKRIYFPYVRMTLAGLLFNPKPERILIIGLGGGSVPSALAELYPESHMDIVEIDPVVSQIAERYFYFQPSHNTRVHTSDARVYIKRAGLKGQKYDFILLDAFNGEYIPEHLMTREFLMETKQLLSSRGVLVANTFSTSKLYDHESVTYRSVFGEFYNFKIPQESGNRVILSMLTPLPNQQALQQQAEALASALHPFAIEIENYPSLMTLETDWDEQARLLTDQFSPANLLK</sequence>
<proteinExistence type="inferred from homology"/>
<dbReference type="Gene3D" id="3.40.50.150">
    <property type="entry name" value="Vaccinia Virus protein VP39"/>
    <property type="match status" value="1"/>
</dbReference>
<comment type="caution">
    <text evidence="8">The sequence shown here is derived from an EMBL/GenBank/DDBJ whole genome shotgun (WGS) entry which is preliminary data.</text>
</comment>
<evidence type="ECO:0000256" key="1">
    <source>
        <dbReference type="ARBA" id="ARBA00007867"/>
    </source>
</evidence>
<reference evidence="8" key="1">
    <citation type="journal article" date="2018" name="Genome Biol.">
        <title>SKESA: strategic k-mer extension for scrupulous assemblies.</title>
        <authorList>
            <person name="Souvorov A."/>
            <person name="Agarwala R."/>
            <person name="Lipman D.J."/>
        </authorList>
    </citation>
    <scope>NUCLEOTIDE SEQUENCE</scope>
    <source>
        <strain evidence="8">BCW_3452</strain>
    </source>
</reference>
<comment type="catalytic activity">
    <reaction evidence="5">
        <text>S-adenosyl 3-(methylsulfanyl)propylamine + putrescine = S-methyl-5'-thioadenosine + spermidine + H(+)</text>
        <dbReference type="Rhea" id="RHEA:12721"/>
        <dbReference type="ChEBI" id="CHEBI:15378"/>
        <dbReference type="ChEBI" id="CHEBI:17509"/>
        <dbReference type="ChEBI" id="CHEBI:57443"/>
        <dbReference type="ChEBI" id="CHEBI:57834"/>
        <dbReference type="ChEBI" id="CHEBI:326268"/>
        <dbReference type="EC" id="2.5.1.16"/>
    </reaction>
</comment>
<dbReference type="InterPro" id="IPR029063">
    <property type="entry name" value="SAM-dependent_MTases_sf"/>
</dbReference>
<comment type="function">
    <text evidence="5">Catalyzes the irreversible transfer of a propylamine group from the amino donor S-adenosylmethioninamine (decarboxy-AdoMet) to putrescine (1,4-diaminobutane) to yield spermidine.</text>
</comment>
<evidence type="ECO:0000256" key="3">
    <source>
        <dbReference type="ARBA" id="ARBA00023066"/>
    </source>
</evidence>
<dbReference type="UniPathway" id="UPA00248">
    <property type="reaction ID" value="UER00314"/>
</dbReference>
<dbReference type="HAMAP" id="MF_00198">
    <property type="entry name" value="Spermidine_synth"/>
    <property type="match status" value="1"/>
</dbReference>
<dbReference type="PANTHER" id="PTHR43317">
    <property type="entry name" value="THERMOSPERMINE SYNTHASE ACAULIS5"/>
    <property type="match status" value="1"/>
</dbReference>
<dbReference type="InterPro" id="IPR030374">
    <property type="entry name" value="PABS"/>
</dbReference>
<gene>
    <name evidence="5" type="primary">speE</name>
    <name evidence="8" type="ORF">I7730_07285</name>
</gene>
<accession>A0A8H9K855</accession>
<dbReference type="PROSITE" id="PS51006">
    <property type="entry name" value="PABS_2"/>
    <property type="match status" value="1"/>
</dbReference>
<dbReference type="GO" id="GO:0004766">
    <property type="term" value="F:spermidine synthase activity"/>
    <property type="evidence" value="ECO:0007669"/>
    <property type="project" value="UniProtKB-UniRule"/>
</dbReference>
<comment type="subunit">
    <text evidence="5">Homodimer or homotetramer.</text>
</comment>
<evidence type="ECO:0000256" key="6">
    <source>
        <dbReference type="PROSITE-ProRule" id="PRU00354"/>
    </source>
</evidence>
<dbReference type="EC" id="2.5.1.16" evidence="5"/>
<protein>
    <recommendedName>
        <fullName evidence="5">Polyamine aminopropyltransferase</fullName>
    </recommendedName>
    <alternativeName>
        <fullName evidence="5">Putrescine aminopropyltransferase</fullName>
        <shortName evidence="5">PAPT</shortName>
    </alternativeName>
    <alternativeName>
        <fullName evidence="5">Spermidine synthase</fullName>
        <shortName evidence="5">SPDS</shortName>
        <shortName evidence="5">SPDSY</shortName>
        <ecNumber evidence="5">2.5.1.16</ecNumber>
    </alternativeName>
</protein>
<evidence type="ECO:0000256" key="2">
    <source>
        <dbReference type="ARBA" id="ARBA00022679"/>
    </source>
</evidence>
<comment type="caution">
    <text evidence="5">Lacks conserved residue(s) required for the propagation of feature annotation.</text>
</comment>
<evidence type="ECO:0000313" key="8">
    <source>
        <dbReference type="EMBL" id="HAS8539588.1"/>
    </source>
</evidence>
<evidence type="ECO:0000256" key="4">
    <source>
        <dbReference type="ARBA" id="ARBA00023115"/>
    </source>
</evidence>
<dbReference type="GO" id="GO:0010487">
    <property type="term" value="F:thermospermine synthase activity"/>
    <property type="evidence" value="ECO:0007669"/>
    <property type="project" value="UniProtKB-ARBA"/>
</dbReference>
<reference evidence="8" key="2">
    <citation type="submission" date="2019-01" db="EMBL/GenBank/DDBJ databases">
        <authorList>
            <consortium name="NCBI Pathogen Detection Project"/>
        </authorList>
    </citation>
    <scope>NUCLEOTIDE SEQUENCE</scope>
    <source>
        <strain evidence="8">BCW_3452</strain>
    </source>
</reference>
<feature type="binding site" evidence="5">
    <location>
        <position position="36"/>
    </location>
    <ligand>
        <name>S-methyl-5'-thioadenosine</name>
        <dbReference type="ChEBI" id="CHEBI:17509"/>
    </ligand>
</feature>
<dbReference type="CDD" id="cd02440">
    <property type="entry name" value="AdoMet_MTases"/>
    <property type="match status" value="1"/>
</dbReference>
<comment type="pathway">
    <text evidence="5">Amine and polyamine biosynthesis; spermidine biosynthesis; spermidine from putrescine: step 1/1.</text>
</comment>